<protein>
    <recommendedName>
        <fullName evidence="3">Secreted protein</fullName>
    </recommendedName>
</protein>
<proteinExistence type="predicted"/>
<reference evidence="2" key="1">
    <citation type="journal article" date="2015" name="Proc. Natl. Acad. Sci. U.S.A.">
        <title>Genome sequence of the Asian Tiger mosquito, Aedes albopictus, reveals insights into its biology, genetics, and evolution.</title>
        <authorList>
            <person name="Chen X.G."/>
            <person name="Jiang X."/>
            <person name="Gu J."/>
            <person name="Xu M."/>
            <person name="Wu Y."/>
            <person name="Deng Y."/>
            <person name="Zhang C."/>
            <person name="Bonizzoni M."/>
            <person name="Dermauw W."/>
            <person name="Vontas J."/>
            <person name="Armbruster P."/>
            <person name="Huang X."/>
            <person name="Yang Y."/>
            <person name="Zhang H."/>
            <person name="He W."/>
            <person name="Peng H."/>
            <person name="Liu Y."/>
            <person name="Wu K."/>
            <person name="Chen J."/>
            <person name="Lirakis M."/>
            <person name="Topalis P."/>
            <person name="Van Leeuwen T."/>
            <person name="Hall A.B."/>
            <person name="Jiang X."/>
            <person name="Thorpe C."/>
            <person name="Mueller R.L."/>
            <person name="Sun C."/>
            <person name="Waterhouse R.M."/>
            <person name="Yan G."/>
            <person name="Tu Z.J."/>
            <person name="Fang X."/>
            <person name="James A.A."/>
        </authorList>
    </citation>
    <scope>NUCLEOTIDE SEQUENCE [LARGE SCALE GENOMIC DNA]</scope>
    <source>
        <strain evidence="2">Foshan</strain>
    </source>
</reference>
<reference evidence="1" key="2">
    <citation type="submission" date="2025-05" db="UniProtKB">
        <authorList>
            <consortium name="EnsemblMetazoa"/>
        </authorList>
    </citation>
    <scope>IDENTIFICATION</scope>
    <source>
        <strain evidence="1">Foshan</strain>
    </source>
</reference>
<dbReference type="PANTHER" id="PTHR11439">
    <property type="entry name" value="GAG-POL-RELATED RETROTRANSPOSON"/>
    <property type="match status" value="1"/>
</dbReference>
<sequence length="122" mass="13170">MDIGFVSTTDSSTPFSDNSAYRSLVGALLYVAVCARPDVAVSASILGRKVCAPTENDWNAAKRVLRFLYSTKSARLEYNNEAGLVGFSDADWAGDINTRCSTTGFVFLYTGGAISWGSRLQH</sequence>
<dbReference type="Proteomes" id="UP000069940">
    <property type="component" value="Unassembled WGS sequence"/>
</dbReference>
<name>A0ABM1Z7F1_AEDAL</name>
<evidence type="ECO:0000313" key="1">
    <source>
        <dbReference type="EnsemblMetazoa" id="AALFPA23_015759.P22958"/>
    </source>
</evidence>
<dbReference type="GeneID" id="134290559"/>
<dbReference type="RefSeq" id="XP_062713705.1">
    <property type="nucleotide sequence ID" value="XM_062857721.1"/>
</dbReference>
<dbReference type="PANTHER" id="PTHR11439:SF483">
    <property type="entry name" value="PEPTIDE SYNTHASE GLIP-LIKE, PUTATIVE (AFU_ORTHOLOGUE AFUA_3G12920)-RELATED"/>
    <property type="match status" value="1"/>
</dbReference>
<organism evidence="1 2">
    <name type="scientific">Aedes albopictus</name>
    <name type="common">Asian tiger mosquito</name>
    <name type="synonym">Stegomyia albopicta</name>
    <dbReference type="NCBI Taxonomy" id="7160"/>
    <lineage>
        <taxon>Eukaryota</taxon>
        <taxon>Metazoa</taxon>
        <taxon>Ecdysozoa</taxon>
        <taxon>Arthropoda</taxon>
        <taxon>Hexapoda</taxon>
        <taxon>Insecta</taxon>
        <taxon>Pterygota</taxon>
        <taxon>Neoptera</taxon>
        <taxon>Endopterygota</taxon>
        <taxon>Diptera</taxon>
        <taxon>Nematocera</taxon>
        <taxon>Culicoidea</taxon>
        <taxon>Culicidae</taxon>
        <taxon>Culicinae</taxon>
        <taxon>Aedini</taxon>
        <taxon>Aedes</taxon>
        <taxon>Stegomyia</taxon>
    </lineage>
</organism>
<keyword evidence="2" id="KW-1185">Reference proteome</keyword>
<evidence type="ECO:0000313" key="2">
    <source>
        <dbReference type="Proteomes" id="UP000069940"/>
    </source>
</evidence>
<dbReference type="EnsemblMetazoa" id="AALFPA23_015759.R22958">
    <property type="protein sequence ID" value="AALFPA23_015759.P22958"/>
    <property type="gene ID" value="AALFPA23_015759"/>
</dbReference>
<accession>A0ABM1Z7F1</accession>
<evidence type="ECO:0008006" key="3">
    <source>
        <dbReference type="Google" id="ProtNLM"/>
    </source>
</evidence>